<sequence>MQSYNHPLKGLDGGDLAMNPVYVGPTEAERFVEIGSATHGAKGFRRP</sequence>
<reference evidence="1" key="1">
    <citation type="submission" date="2018-05" db="EMBL/GenBank/DDBJ databases">
        <authorList>
            <person name="Lanie J.A."/>
            <person name="Ng W.-L."/>
            <person name="Kazmierczak K.M."/>
            <person name="Andrzejewski T.M."/>
            <person name="Davidsen T.M."/>
            <person name="Wayne K.J."/>
            <person name="Tettelin H."/>
            <person name="Glass J.I."/>
            <person name="Rusch D."/>
            <person name="Podicherti R."/>
            <person name="Tsui H.-C.T."/>
            <person name="Winkler M.E."/>
        </authorList>
    </citation>
    <scope>NUCLEOTIDE SEQUENCE</scope>
</reference>
<feature type="non-terminal residue" evidence="1">
    <location>
        <position position="47"/>
    </location>
</feature>
<protein>
    <submittedName>
        <fullName evidence="1">Uncharacterized protein</fullName>
    </submittedName>
</protein>
<name>A0A383AQ99_9ZZZZ</name>
<dbReference type="AlphaFoldDB" id="A0A383AQ99"/>
<evidence type="ECO:0000313" key="1">
    <source>
        <dbReference type="EMBL" id="SVE09375.1"/>
    </source>
</evidence>
<gene>
    <name evidence="1" type="ORF">METZ01_LOCUS462229</name>
</gene>
<dbReference type="Pfam" id="PF10994">
    <property type="entry name" value="DUF2817"/>
    <property type="match status" value="1"/>
</dbReference>
<dbReference type="EMBL" id="UINC01193655">
    <property type="protein sequence ID" value="SVE09375.1"/>
    <property type="molecule type" value="Genomic_DNA"/>
</dbReference>
<proteinExistence type="predicted"/>
<dbReference type="InterPro" id="IPR021259">
    <property type="entry name" value="DUF2817"/>
</dbReference>
<accession>A0A383AQ99</accession>
<organism evidence="1">
    <name type="scientific">marine metagenome</name>
    <dbReference type="NCBI Taxonomy" id="408172"/>
    <lineage>
        <taxon>unclassified sequences</taxon>
        <taxon>metagenomes</taxon>
        <taxon>ecological metagenomes</taxon>
    </lineage>
</organism>